<dbReference type="Proteomes" id="UP000632740">
    <property type="component" value="Unassembled WGS sequence"/>
</dbReference>
<proteinExistence type="predicted"/>
<keyword evidence="1" id="KW-0285">Flavoprotein</keyword>
<name>A0A919TYQ8_9CELL</name>
<keyword evidence="2" id="KW-0288">FMN</keyword>
<dbReference type="GO" id="GO:0004497">
    <property type="term" value="F:monooxygenase activity"/>
    <property type="evidence" value="ECO:0007669"/>
    <property type="project" value="UniProtKB-KW"/>
</dbReference>
<dbReference type="InterPro" id="IPR036661">
    <property type="entry name" value="Luciferase-like_sf"/>
</dbReference>
<protein>
    <submittedName>
        <fullName evidence="5">Uncharacterized protein</fullName>
    </submittedName>
</protein>
<dbReference type="AlphaFoldDB" id="A0A919TYQ8"/>
<evidence type="ECO:0000313" key="6">
    <source>
        <dbReference type="Proteomes" id="UP000632740"/>
    </source>
</evidence>
<dbReference type="PANTHER" id="PTHR30011:SF16">
    <property type="entry name" value="C2H2 FINGER DOMAIN TRANSCRIPTION FACTOR (EUROFUNG)-RELATED"/>
    <property type="match status" value="1"/>
</dbReference>
<evidence type="ECO:0000256" key="2">
    <source>
        <dbReference type="ARBA" id="ARBA00022643"/>
    </source>
</evidence>
<evidence type="ECO:0000313" key="5">
    <source>
        <dbReference type="EMBL" id="GIG19988.1"/>
    </source>
</evidence>
<sequence length="291" mass="30196">MTGSRAGTRPTLLAPRGAAALALLDDDVLDRVRALLVAGRLHGLLLGAERLDGGVAASEPTGLAATLAGRLPEAGLVTVSADPHDHPYNTARRTLSLDHVTGARSGVLFGGHGATVGETAERVLVVRELWNSYPVQSIVGDRATGVFAVVDGVRDVAHRGPRYDVAGALNTPSSRQGEPVSFWSVDGPAGAPDDGLVDVLVVPATTHLSATAGARVYRRGPLDPSWPDGTPPWAADGLVLETGDLAPATLDALDRLPRQAATVTGTLRHRLGLPDRSINLTDRPRTFGATA</sequence>
<reference evidence="5" key="1">
    <citation type="submission" date="2021-01" db="EMBL/GenBank/DDBJ databases">
        <title>Whole genome shotgun sequence of Cellulomonas chitinilytica NBRC 110799.</title>
        <authorList>
            <person name="Komaki H."/>
            <person name="Tamura T."/>
        </authorList>
    </citation>
    <scope>NUCLEOTIDE SEQUENCE</scope>
    <source>
        <strain evidence="5">NBRC 110799</strain>
    </source>
</reference>
<dbReference type="InterPro" id="IPR051260">
    <property type="entry name" value="Diverse_substr_monoxygenases"/>
</dbReference>
<dbReference type="PANTHER" id="PTHR30011">
    <property type="entry name" value="ALKANESULFONATE MONOOXYGENASE-RELATED"/>
    <property type="match status" value="1"/>
</dbReference>
<accession>A0A919TYQ8</accession>
<organism evidence="5 6">
    <name type="scientific">Cellulomonas chitinilytica</name>
    <dbReference type="NCBI Taxonomy" id="398759"/>
    <lineage>
        <taxon>Bacteria</taxon>
        <taxon>Bacillati</taxon>
        <taxon>Actinomycetota</taxon>
        <taxon>Actinomycetes</taxon>
        <taxon>Micrococcales</taxon>
        <taxon>Cellulomonadaceae</taxon>
        <taxon>Cellulomonas</taxon>
    </lineage>
</organism>
<dbReference type="SUPFAM" id="SSF51679">
    <property type="entry name" value="Bacterial luciferase-like"/>
    <property type="match status" value="1"/>
</dbReference>
<keyword evidence="3" id="KW-0560">Oxidoreductase</keyword>
<keyword evidence="4" id="KW-0503">Monooxygenase</keyword>
<gene>
    <name evidence="5" type="ORF">Cch01nite_07120</name>
</gene>
<comment type="caution">
    <text evidence="5">The sequence shown here is derived from an EMBL/GenBank/DDBJ whole genome shotgun (WGS) entry which is preliminary data.</text>
</comment>
<evidence type="ECO:0000256" key="4">
    <source>
        <dbReference type="ARBA" id="ARBA00023033"/>
    </source>
</evidence>
<dbReference type="RefSeq" id="WP_203748670.1">
    <property type="nucleotide sequence ID" value="NZ_BONK01000002.1"/>
</dbReference>
<dbReference type="EMBL" id="BONK01000002">
    <property type="protein sequence ID" value="GIG19988.1"/>
    <property type="molecule type" value="Genomic_DNA"/>
</dbReference>
<keyword evidence="6" id="KW-1185">Reference proteome</keyword>
<evidence type="ECO:0000256" key="1">
    <source>
        <dbReference type="ARBA" id="ARBA00022630"/>
    </source>
</evidence>
<dbReference type="Gene3D" id="3.20.20.30">
    <property type="entry name" value="Luciferase-like domain"/>
    <property type="match status" value="1"/>
</dbReference>
<evidence type="ECO:0000256" key="3">
    <source>
        <dbReference type="ARBA" id="ARBA00023002"/>
    </source>
</evidence>
<dbReference type="GO" id="GO:0016705">
    <property type="term" value="F:oxidoreductase activity, acting on paired donors, with incorporation or reduction of molecular oxygen"/>
    <property type="evidence" value="ECO:0007669"/>
    <property type="project" value="InterPro"/>
</dbReference>